<keyword evidence="2" id="KW-1185">Reference proteome</keyword>
<proteinExistence type="predicted"/>
<gene>
    <name evidence="1" type="ORF">ACCO45_004343</name>
</gene>
<evidence type="ECO:0000313" key="2">
    <source>
        <dbReference type="Proteomes" id="UP001638806"/>
    </source>
</evidence>
<dbReference type="EMBL" id="JBGNUJ010000003">
    <property type="protein sequence ID" value="KAL3962820.1"/>
    <property type="molecule type" value="Genomic_DNA"/>
</dbReference>
<name>A0ACC4E2F6_PURLI</name>
<dbReference type="Proteomes" id="UP001638806">
    <property type="component" value="Unassembled WGS sequence"/>
</dbReference>
<comment type="caution">
    <text evidence="1">The sequence shown here is derived from an EMBL/GenBank/DDBJ whole genome shotgun (WGS) entry which is preliminary data.</text>
</comment>
<reference evidence="1" key="1">
    <citation type="submission" date="2024-12" db="EMBL/GenBank/DDBJ databases">
        <title>Comparative genomics and development of molecular markers within Purpureocillium lilacinum and among Purpureocillium species.</title>
        <authorList>
            <person name="Yeh Z.-Y."/>
            <person name="Ni N.-T."/>
            <person name="Lo P.-H."/>
            <person name="Mushyakhwo K."/>
            <person name="Lin C.-F."/>
            <person name="Nai Y.-S."/>
        </authorList>
    </citation>
    <scope>NUCLEOTIDE SEQUENCE</scope>
    <source>
        <strain evidence="1">NCHU-NPUST-175</strain>
    </source>
</reference>
<organism evidence="1 2">
    <name type="scientific">Purpureocillium lilacinum</name>
    <name type="common">Paecilomyces lilacinus</name>
    <dbReference type="NCBI Taxonomy" id="33203"/>
    <lineage>
        <taxon>Eukaryota</taxon>
        <taxon>Fungi</taxon>
        <taxon>Dikarya</taxon>
        <taxon>Ascomycota</taxon>
        <taxon>Pezizomycotina</taxon>
        <taxon>Sordariomycetes</taxon>
        <taxon>Hypocreomycetidae</taxon>
        <taxon>Hypocreales</taxon>
        <taxon>Ophiocordycipitaceae</taxon>
        <taxon>Purpureocillium</taxon>
    </lineage>
</organism>
<sequence length="1193" mass="133508">MSDRGPRRKAIRFKAPSVGDISSNERASSGSASGYSQWTDEEYSSNGDESDSDAESDSGSENHSEYDELSDRLSDEQFDPSTATDEEYSYVPPRQRGPDLARQVTRGHVHVPPPMPPRPPFRRSHSPQYYDHRGRPLDFSRRHYGAYVKPFRVEDPSSSLSAVVSLRGMSTRPRMPGAHQPAARSWEAAKSTLPTDGKTDCLTIREVNHYADEAGDSLITLVCYNTASATKKESVQTRWMHLHQDPNMADFGRSYRLLPSRRSDVEDRRTRPPSRSPSLHKQDHRGQWSTESVVFISVPFFTRKTRAWLNSAETTPTSATPVRYHVHPDHDFAAADAQIAQEAPGGPVPYESPTPTPDISISSLTRLCLILSLWNAWSTRSVSSPTAATSKASKLFTEEDEELTPEIWLGLMQREELDSLSLVLHQRESFNYTSESDASSDESSSLKSYEKYEREAQNQRVRKVGFASDTILPSYSTSTGSTACANGGSDDVVPLIIHPFFTWNVVHKRDGGGGNLPSHIQIYRLLNRVDKAMSRKRPTAHRYVYQRGFECGLSELGYRHPYLADIFRGADNATNTHRTAEITNASSGGNSGQHASSDASGLPFQNATDTLLWETVVEQYFRPLVTLSLDIGKGFVPAELEVVHRCWKKLWGAIDRILRCVEMHYKQAHAQGAYRVSERLYTASPYCGSWDDDTKGFILECQACKEGTQYQTVKQVLDHLHERHTQCQDCGKPARLFDDPCTVWVEGTMEVHDRTVQKSVSRTLRKLNLFILYLEDIQRCISELQRSVQHVDAPGARKQGEKKLPLLPSTLVRGFEELLLSYITLAHVLSRSTAGCEIGEAPGTTKPPKARRPKGVVGDSRDTRSSRTYGSSYVPSSYAAKGYGAAQSTTGTFEIPQIHRQSMAQAKLRFKHARRDLILLSTTTSQAGSVSLTAVGAEYILGVVLTGLNTHMDGKKEDLLSMYSRQLVRVANQAARRPQRRHFMELHALETNVVAVERVFRLHAHLLGNYGRILDPMSYRVTTKARQALYEVEANFLSDEAKRSASSSRLKCWKRGHGKAIRVFTFVTAFFLPLSFVTSFLGMNTTDIRDTDLDQSIFWKVAIPTTILILTLAFLYGYKWDSIHDSLSNTWETAQQKRAQRRARHRAERDGGGGGDGSRASRWSFSGTRLGQRGERGARSGEKDAYGLNGLPV</sequence>
<accession>A0ACC4E2F6</accession>
<protein>
    <submittedName>
        <fullName evidence="1">Uncharacterized protein</fullName>
    </submittedName>
</protein>
<evidence type="ECO:0000313" key="1">
    <source>
        <dbReference type="EMBL" id="KAL3962820.1"/>
    </source>
</evidence>